<dbReference type="GO" id="GO:0005576">
    <property type="term" value="C:extracellular region"/>
    <property type="evidence" value="ECO:0007669"/>
    <property type="project" value="UniProtKB-SubCell"/>
</dbReference>
<feature type="region of interest" description="Disordered" evidence="5">
    <location>
        <begin position="97"/>
        <end position="144"/>
    </location>
</feature>
<evidence type="ECO:0000256" key="6">
    <source>
        <dbReference type="SAM" id="Phobius"/>
    </source>
</evidence>
<evidence type="ECO:0000313" key="9">
    <source>
        <dbReference type="EMBL" id="SGY79484.1"/>
    </source>
</evidence>
<dbReference type="PROSITE" id="PS52012">
    <property type="entry name" value="CFEM"/>
    <property type="match status" value="1"/>
</dbReference>
<keyword evidence="2" id="KW-0964">Secreted</keyword>
<name>A0A2X0P7V3_9BASI</name>
<evidence type="ECO:0000256" key="4">
    <source>
        <dbReference type="ARBA" id="ARBA00023157"/>
    </source>
</evidence>
<comment type="subcellular location">
    <subcellularLocation>
        <location evidence="1">Secreted</location>
    </subcellularLocation>
</comment>
<evidence type="ECO:0000256" key="1">
    <source>
        <dbReference type="ARBA" id="ARBA00004613"/>
    </source>
</evidence>
<sequence>MRVWFSSLIIIAIYVSTTFFGVAFGDTSCGAACAVQITQITACRDVQNIRCMCQDYQYATLYRGCIQRNCTEDNLQLVFRADGQACGALGLPMTQPGPALTPQPPLPRPNATTNLPAPPDNTETTTGNSGDGNTGSPGSWGPNTAGSSGKGFSLVTTLGVVMLVVLGLILL</sequence>
<feature type="signal peptide" evidence="7">
    <location>
        <begin position="1"/>
        <end position="25"/>
    </location>
</feature>
<feature type="compositionally biased region" description="Pro residues" evidence="5">
    <location>
        <begin position="99"/>
        <end position="108"/>
    </location>
</feature>
<evidence type="ECO:0000256" key="3">
    <source>
        <dbReference type="ARBA" id="ARBA00022729"/>
    </source>
</evidence>
<gene>
    <name evidence="9" type="primary">BQ5605_C008g05144</name>
    <name evidence="9" type="ORF">BQ5605_C008G05144</name>
</gene>
<keyword evidence="6" id="KW-0472">Membrane</keyword>
<evidence type="ECO:0000259" key="8">
    <source>
        <dbReference type="PROSITE" id="PS52012"/>
    </source>
</evidence>
<evidence type="ECO:0000256" key="2">
    <source>
        <dbReference type="ARBA" id="ARBA00022525"/>
    </source>
</evidence>
<keyword evidence="3 7" id="KW-0732">Signal</keyword>
<dbReference type="STRING" id="796604.A0A2X0P7V3"/>
<feature type="domain" description="CFEM" evidence="8">
    <location>
        <begin position="1"/>
        <end position="113"/>
    </location>
</feature>
<protein>
    <submittedName>
        <fullName evidence="9">BQ5605_C008g05144 protein</fullName>
    </submittedName>
</protein>
<dbReference type="Pfam" id="PF05730">
    <property type="entry name" value="CFEM"/>
    <property type="match status" value="1"/>
</dbReference>
<dbReference type="AlphaFoldDB" id="A0A2X0P7V3"/>
<feature type="chain" id="PRO_5015931149" evidence="7">
    <location>
        <begin position="26"/>
        <end position="171"/>
    </location>
</feature>
<dbReference type="Proteomes" id="UP000249464">
    <property type="component" value="Unassembled WGS sequence"/>
</dbReference>
<feature type="transmembrane region" description="Helical" evidence="6">
    <location>
        <begin position="151"/>
        <end position="170"/>
    </location>
</feature>
<organism evidence="9 10">
    <name type="scientific">Microbotryum silenes-dioicae</name>
    <dbReference type="NCBI Taxonomy" id="796604"/>
    <lineage>
        <taxon>Eukaryota</taxon>
        <taxon>Fungi</taxon>
        <taxon>Dikarya</taxon>
        <taxon>Basidiomycota</taxon>
        <taxon>Pucciniomycotina</taxon>
        <taxon>Microbotryomycetes</taxon>
        <taxon>Microbotryales</taxon>
        <taxon>Microbotryaceae</taxon>
        <taxon>Microbotryum</taxon>
    </lineage>
</organism>
<dbReference type="EMBL" id="FQNC01000048">
    <property type="protein sequence ID" value="SGY79484.1"/>
    <property type="molecule type" value="Genomic_DNA"/>
</dbReference>
<reference evidence="9 10" key="1">
    <citation type="submission" date="2016-11" db="EMBL/GenBank/DDBJ databases">
        <authorList>
            <person name="Jaros S."/>
            <person name="Januszkiewicz K."/>
            <person name="Wedrychowicz H."/>
        </authorList>
    </citation>
    <scope>NUCLEOTIDE SEQUENCE [LARGE SCALE GENOMIC DNA]</scope>
</reference>
<keyword evidence="6" id="KW-1133">Transmembrane helix</keyword>
<evidence type="ECO:0000313" key="10">
    <source>
        <dbReference type="Proteomes" id="UP000249464"/>
    </source>
</evidence>
<evidence type="ECO:0000256" key="7">
    <source>
        <dbReference type="SAM" id="SignalP"/>
    </source>
</evidence>
<keyword evidence="6" id="KW-0812">Transmembrane</keyword>
<accession>A0A2X0P7V3</accession>
<proteinExistence type="predicted"/>
<dbReference type="InterPro" id="IPR008427">
    <property type="entry name" value="Extracellular_membr_CFEM_dom"/>
</dbReference>
<keyword evidence="10" id="KW-1185">Reference proteome</keyword>
<keyword evidence="4" id="KW-1015">Disulfide bond</keyword>
<evidence type="ECO:0000256" key="5">
    <source>
        <dbReference type="SAM" id="MobiDB-lite"/>
    </source>
</evidence>